<evidence type="ECO:0000313" key="6">
    <source>
        <dbReference type="Proteomes" id="UP000224854"/>
    </source>
</evidence>
<dbReference type="Proteomes" id="UP000224854">
    <property type="component" value="Unassembled WGS sequence"/>
</dbReference>
<name>A0A2C5YRK5_9HYPO</name>
<dbReference type="Gene3D" id="3.50.50.60">
    <property type="entry name" value="FAD/NAD(P)-binding domain"/>
    <property type="match status" value="1"/>
</dbReference>
<evidence type="ECO:0000256" key="3">
    <source>
        <dbReference type="PIRSR" id="PIRSR000137-2"/>
    </source>
</evidence>
<evidence type="ECO:0000313" key="5">
    <source>
        <dbReference type="EMBL" id="PHH69654.1"/>
    </source>
</evidence>
<feature type="active site" description="Proton acceptor" evidence="2">
    <location>
        <position position="430"/>
    </location>
</feature>
<feature type="active site" description="Proton donor" evidence="2">
    <location>
        <position position="385"/>
    </location>
</feature>
<dbReference type="SUPFAM" id="SSF51905">
    <property type="entry name" value="FAD/NAD(P)-binding domain"/>
    <property type="match status" value="1"/>
</dbReference>
<dbReference type="EMBL" id="NJEU01000904">
    <property type="protein sequence ID" value="PHH69654.1"/>
    <property type="molecule type" value="Genomic_DNA"/>
</dbReference>
<dbReference type="InterPro" id="IPR012132">
    <property type="entry name" value="GMC_OxRdtase"/>
</dbReference>
<reference evidence="5 6" key="1">
    <citation type="submission" date="2017-06" db="EMBL/GenBank/DDBJ databases">
        <title>Ant-infecting Ophiocordyceps genomes reveal a high diversity of potential behavioral manipulation genes and a possible major role for enterotoxins.</title>
        <authorList>
            <person name="De Bekker C."/>
            <person name="Evans H.C."/>
            <person name="Brachmann A."/>
            <person name="Hughes D.P."/>
        </authorList>
    </citation>
    <scope>NUCLEOTIDE SEQUENCE [LARGE SCALE GENOMIC DNA]</scope>
    <source>
        <strain evidence="5 6">1348a</strain>
    </source>
</reference>
<keyword evidence="3" id="KW-0285">Flavoprotein</keyword>
<comment type="caution">
    <text evidence="5">The sequence shown here is derived from an EMBL/GenBank/DDBJ whole genome shotgun (WGS) entry which is preliminary data.</text>
</comment>
<dbReference type="Gene3D" id="3.30.560.10">
    <property type="entry name" value="Glucose Oxidase, domain 3"/>
    <property type="match status" value="1"/>
</dbReference>
<feature type="binding site" evidence="3">
    <location>
        <begin position="431"/>
        <end position="432"/>
    </location>
    <ligand>
        <name>FAD</name>
        <dbReference type="ChEBI" id="CHEBI:57692"/>
    </ligand>
</feature>
<dbReference type="GO" id="GO:0050660">
    <property type="term" value="F:flavin adenine dinucleotide binding"/>
    <property type="evidence" value="ECO:0007669"/>
    <property type="project" value="InterPro"/>
</dbReference>
<dbReference type="Pfam" id="PF05199">
    <property type="entry name" value="GMC_oxred_C"/>
    <property type="match status" value="1"/>
</dbReference>
<keyword evidence="3" id="KW-0274">FAD</keyword>
<evidence type="ECO:0000259" key="4">
    <source>
        <dbReference type="PROSITE" id="PS00624"/>
    </source>
</evidence>
<dbReference type="OrthoDB" id="269227at2759"/>
<proteinExistence type="inferred from homology"/>
<feature type="domain" description="Glucose-methanol-choline oxidoreductase N-terminal" evidence="4">
    <location>
        <begin position="127"/>
        <end position="141"/>
    </location>
</feature>
<dbReference type="PIRSF" id="PIRSF000137">
    <property type="entry name" value="Alcohol_oxidase"/>
    <property type="match status" value="1"/>
</dbReference>
<feature type="binding site" evidence="3">
    <location>
        <begin position="384"/>
        <end position="385"/>
    </location>
    <ligand>
        <name>FAD</name>
        <dbReference type="ChEBI" id="CHEBI:57692"/>
    </ligand>
</feature>
<comment type="cofactor">
    <cofactor evidence="3">
        <name>FAD</name>
        <dbReference type="ChEBI" id="CHEBI:57692"/>
    </cofactor>
</comment>
<dbReference type="Pfam" id="PF00732">
    <property type="entry name" value="GMC_oxred_N"/>
    <property type="match status" value="1"/>
</dbReference>
<evidence type="ECO:0000256" key="1">
    <source>
        <dbReference type="ARBA" id="ARBA00010790"/>
    </source>
</evidence>
<dbReference type="PANTHER" id="PTHR11552">
    <property type="entry name" value="GLUCOSE-METHANOL-CHOLINE GMC OXIDOREDUCTASE"/>
    <property type="match status" value="1"/>
</dbReference>
<dbReference type="SUPFAM" id="SSF54373">
    <property type="entry name" value="FAD-linked reductases, C-terminal domain"/>
    <property type="match status" value="1"/>
</dbReference>
<organism evidence="5 6">
    <name type="scientific">Ophiocordyceps australis</name>
    <dbReference type="NCBI Taxonomy" id="1399860"/>
    <lineage>
        <taxon>Eukaryota</taxon>
        <taxon>Fungi</taxon>
        <taxon>Dikarya</taxon>
        <taxon>Ascomycota</taxon>
        <taxon>Pezizomycotina</taxon>
        <taxon>Sordariomycetes</taxon>
        <taxon>Hypocreomycetidae</taxon>
        <taxon>Hypocreales</taxon>
        <taxon>Ophiocordycipitaceae</taxon>
        <taxon>Ophiocordyceps</taxon>
    </lineage>
</organism>
<gene>
    <name evidence="5" type="ORF">CDD82_7619</name>
</gene>
<dbReference type="InterPro" id="IPR000172">
    <property type="entry name" value="GMC_OxRdtase_N"/>
</dbReference>
<accession>A0A2C5YRK5</accession>
<dbReference type="GO" id="GO:0016614">
    <property type="term" value="F:oxidoreductase activity, acting on CH-OH group of donors"/>
    <property type="evidence" value="ECO:0007669"/>
    <property type="project" value="InterPro"/>
</dbReference>
<protein>
    <recommendedName>
        <fullName evidence="4">Glucose-methanol-choline oxidoreductase N-terminal domain-containing protein</fullName>
    </recommendedName>
</protein>
<comment type="similarity">
    <text evidence="1">Belongs to the GMC oxidoreductase family.</text>
</comment>
<dbReference type="PROSITE" id="PS00624">
    <property type="entry name" value="GMC_OXRED_2"/>
    <property type="match status" value="1"/>
</dbReference>
<keyword evidence="6" id="KW-1185">Reference proteome</keyword>
<dbReference type="InterPro" id="IPR007867">
    <property type="entry name" value="GMC_OxRtase_C"/>
</dbReference>
<feature type="binding site" evidence="3">
    <location>
        <position position="88"/>
    </location>
    <ligand>
        <name>FAD</name>
        <dbReference type="ChEBI" id="CHEBI:57692"/>
    </ligand>
</feature>
<dbReference type="PANTHER" id="PTHR11552:SF210">
    <property type="entry name" value="GLUCOSE-METHANOL-CHOLINE OXIDOREDUCTASE N-TERMINAL DOMAIN-CONTAINING PROTEIN-RELATED"/>
    <property type="match status" value="1"/>
</dbReference>
<sequence>MSSPDATVLGTSGPISVHRTDYLPTHVLWHPTLNALGVETNPCHLAGSNVGVWTNLHAVDVTTQTRCSSTRYCHDQPPNLHILTEATVHEILLQQNGHDYTATGVRFACNGQDHVVSARRQVILSAGAIMSPQLLELSGIGNPDVLAKAGVPVKVNSPMVGENLQDHMMCEFILEVDPTLQNPDKLKQDESLAKEALDVYTKDRKGPLTYMPCAFAYIPLNHLVPPPVLADMHSRAGGLTGFDADKTATLKARYNGAAKLGQMEYIFDLGNWSPFFKGEPGKQYGTLLQLLQYPNAVGSTHIKPSPSGKPSIEEKPSIDPCYYKGHNGQLDLDIMEQCAQFAQRIVSTEPLASLIKAPAYPTASTLNDPSELRRWIVDNSLTDWHPVGTCGMGGRAGIKTGVVDERLRVYRVPNLRVVDASVMPLQLSTHPQATVYAIAEKAAHMILEDMEQDAATK</sequence>
<dbReference type="InterPro" id="IPR036188">
    <property type="entry name" value="FAD/NAD-bd_sf"/>
</dbReference>
<dbReference type="AlphaFoldDB" id="A0A2C5YRK5"/>
<evidence type="ECO:0000256" key="2">
    <source>
        <dbReference type="PIRSR" id="PIRSR000137-1"/>
    </source>
</evidence>